<dbReference type="GO" id="GO:0005975">
    <property type="term" value="P:carbohydrate metabolic process"/>
    <property type="evidence" value="ECO:0007669"/>
    <property type="project" value="InterPro"/>
</dbReference>
<dbReference type="EMBL" id="AJWZ01002313">
    <property type="protein sequence ID" value="EKC71306.1"/>
    <property type="molecule type" value="Genomic_DNA"/>
</dbReference>
<dbReference type="AlphaFoldDB" id="K1UID1"/>
<protein>
    <submittedName>
        <fullName evidence="2">Alpha-L-fucosidase</fullName>
    </submittedName>
</protein>
<dbReference type="Gene3D" id="3.20.20.80">
    <property type="entry name" value="Glycosidases"/>
    <property type="match status" value="1"/>
</dbReference>
<dbReference type="Pfam" id="PF01120">
    <property type="entry name" value="Alpha_L_fucos"/>
    <property type="match status" value="1"/>
</dbReference>
<feature type="non-terminal residue" evidence="2">
    <location>
        <position position="1"/>
    </location>
</feature>
<proteinExistence type="predicted"/>
<dbReference type="InterPro" id="IPR017853">
    <property type="entry name" value="GH"/>
</dbReference>
<gene>
    <name evidence="2" type="ORF">OBE_03460</name>
</gene>
<sequence>AYYCKELSSDKMGVTASNCRSVPPTEDFLKDWLVRICELIDKYKPKVVYFDWWIHNRAFKPYLKKFAAYYYNRAAEWGTDVTINYKLQAFAPGSATFDVERGALTDISPVPWQTCTSIFAVTVNHIICRKLELVCACCKIC</sequence>
<name>K1UID1_9ZZZZ</name>
<organism evidence="2">
    <name type="scientific">human gut metagenome</name>
    <dbReference type="NCBI Taxonomy" id="408170"/>
    <lineage>
        <taxon>unclassified sequences</taxon>
        <taxon>metagenomes</taxon>
        <taxon>organismal metagenomes</taxon>
    </lineage>
</organism>
<dbReference type="GO" id="GO:0004560">
    <property type="term" value="F:alpha-L-fucosidase activity"/>
    <property type="evidence" value="ECO:0007669"/>
    <property type="project" value="InterPro"/>
</dbReference>
<comment type="caution">
    <text evidence="2">The sequence shown here is derived from an EMBL/GenBank/DDBJ whole genome shotgun (WGS) entry which is preliminary data.</text>
</comment>
<evidence type="ECO:0000259" key="1">
    <source>
        <dbReference type="Pfam" id="PF01120"/>
    </source>
</evidence>
<dbReference type="InterPro" id="IPR057739">
    <property type="entry name" value="Glyco_hydro_29_N"/>
</dbReference>
<evidence type="ECO:0000313" key="2">
    <source>
        <dbReference type="EMBL" id="EKC71306.1"/>
    </source>
</evidence>
<accession>K1UID1</accession>
<dbReference type="SUPFAM" id="SSF51445">
    <property type="entry name" value="(Trans)glycosidases"/>
    <property type="match status" value="1"/>
</dbReference>
<reference evidence="2" key="1">
    <citation type="journal article" date="2013" name="Environ. Microbiol.">
        <title>Microbiota from the distal guts of lean and obese adolescents exhibit partial functional redundancy besides clear differences in community structure.</title>
        <authorList>
            <person name="Ferrer M."/>
            <person name="Ruiz A."/>
            <person name="Lanza F."/>
            <person name="Haange S.B."/>
            <person name="Oberbach A."/>
            <person name="Till H."/>
            <person name="Bargiela R."/>
            <person name="Campoy C."/>
            <person name="Segura M.T."/>
            <person name="Richter M."/>
            <person name="von Bergen M."/>
            <person name="Seifert J."/>
            <person name="Suarez A."/>
        </authorList>
    </citation>
    <scope>NUCLEOTIDE SEQUENCE</scope>
</reference>
<feature type="domain" description="Glycoside hydrolase family 29 N-terminal" evidence="1">
    <location>
        <begin position="24"/>
        <end position="118"/>
    </location>
</feature>